<dbReference type="InterPro" id="IPR012910">
    <property type="entry name" value="Plug_dom"/>
</dbReference>
<keyword evidence="7 9" id="KW-0472">Membrane</keyword>
<dbReference type="SUPFAM" id="SSF56935">
    <property type="entry name" value="Porins"/>
    <property type="match status" value="1"/>
</dbReference>
<dbReference type="Gene3D" id="2.170.130.10">
    <property type="entry name" value="TonB-dependent receptor, plug domain"/>
    <property type="match status" value="1"/>
</dbReference>
<feature type="domain" description="TonB-dependent receptor plug" evidence="14">
    <location>
        <begin position="35"/>
        <end position="154"/>
    </location>
</feature>
<keyword evidence="2 9" id="KW-0813">Transport</keyword>
<dbReference type="PANTHER" id="PTHR47234:SF2">
    <property type="entry name" value="TONB-DEPENDENT RECEPTOR"/>
    <property type="match status" value="1"/>
</dbReference>
<evidence type="ECO:0000256" key="5">
    <source>
        <dbReference type="ARBA" id="ARBA00022729"/>
    </source>
</evidence>
<feature type="domain" description="TonB-dependent receptor-like beta-barrel" evidence="13">
    <location>
        <begin position="371"/>
        <end position="943"/>
    </location>
</feature>
<feature type="signal peptide" evidence="12">
    <location>
        <begin position="1"/>
        <end position="17"/>
    </location>
</feature>
<dbReference type="EMBL" id="BOPV01000001">
    <property type="protein sequence ID" value="GIL39928.1"/>
    <property type="molecule type" value="Genomic_DNA"/>
</dbReference>
<keyword evidence="6 11" id="KW-0798">TonB box</keyword>
<dbReference type="Proteomes" id="UP000681075">
    <property type="component" value="Unassembled WGS sequence"/>
</dbReference>
<feature type="chain" id="PRO_5035826423" evidence="12">
    <location>
        <begin position="18"/>
        <end position="992"/>
    </location>
</feature>
<dbReference type="InterPro" id="IPR036942">
    <property type="entry name" value="Beta-barrel_TonB_sf"/>
</dbReference>
<evidence type="ECO:0000256" key="10">
    <source>
        <dbReference type="PROSITE-ProRule" id="PRU10144"/>
    </source>
</evidence>
<protein>
    <submittedName>
        <fullName evidence="15">TonB-dependent receptor</fullName>
    </submittedName>
</protein>
<organism evidence="15 16">
    <name type="scientific">Roseiterribacter gracilis</name>
    <dbReference type="NCBI Taxonomy" id="2812848"/>
    <lineage>
        <taxon>Bacteria</taxon>
        <taxon>Pseudomonadati</taxon>
        <taxon>Pseudomonadota</taxon>
        <taxon>Alphaproteobacteria</taxon>
        <taxon>Rhodospirillales</taxon>
        <taxon>Roseiterribacteraceae</taxon>
        <taxon>Roseiterribacter</taxon>
    </lineage>
</organism>
<comment type="subcellular location">
    <subcellularLocation>
        <location evidence="1 9">Cell outer membrane</location>
        <topology evidence="1 9">Multi-pass membrane protein</topology>
    </subcellularLocation>
</comment>
<dbReference type="InterPro" id="IPR039426">
    <property type="entry name" value="TonB-dep_rcpt-like"/>
</dbReference>
<keyword evidence="3 9" id="KW-1134">Transmembrane beta strand</keyword>
<comment type="caution">
    <text evidence="15">The sequence shown here is derived from an EMBL/GenBank/DDBJ whole genome shotgun (WGS) entry which is preliminary data.</text>
</comment>
<dbReference type="Pfam" id="PF00593">
    <property type="entry name" value="TonB_dep_Rec_b-barrel"/>
    <property type="match status" value="1"/>
</dbReference>
<evidence type="ECO:0000259" key="13">
    <source>
        <dbReference type="Pfam" id="PF00593"/>
    </source>
</evidence>
<dbReference type="PANTHER" id="PTHR47234">
    <property type="match status" value="1"/>
</dbReference>
<evidence type="ECO:0000256" key="8">
    <source>
        <dbReference type="ARBA" id="ARBA00023237"/>
    </source>
</evidence>
<dbReference type="InterPro" id="IPR010917">
    <property type="entry name" value="TonB_rcpt_CS"/>
</dbReference>
<reference evidence="15" key="1">
    <citation type="submission" date="2021-02" db="EMBL/GenBank/DDBJ databases">
        <title>Genome sequence of Rhodospirillales sp. strain TMPK1 isolated from soil.</title>
        <authorList>
            <person name="Nakai R."/>
            <person name="Kusada H."/>
            <person name="Tamaki H."/>
        </authorList>
    </citation>
    <scope>NUCLEOTIDE SEQUENCE</scope>
    <source>
        <strain evidence="15">TMPK1</strain>
    </source>
</reference>
<dbReference type="InterPro" id="IPR000531">
    <property type="entry name" value="Beta-barrel_TonB"/>
</dbReference>
<keyword evidence="5 12" id="KW-0732">Signal</keyword>
<feature type="short sequence motif" description="TonB C-terminal box" evidence="10">
    <location>
        <begin position="975"/>
        <end position="992"/>
    </location>
</feature>
<keyword evidence="8 9" id="KW-0998">Cell outer membrane</keyword>
<dbReference type="Gene3D" id="2.40.170.20">
    <property type="entry name" value="TonB-dependent receptor, beta-barrel domain"/>
    <property type="match status" value="1"/>
</dbReference>
<evidence type="ECO:0000256" key="11">
    <source>
        <dbReference type="RuleBase" id="RU003357"/>
    </source>
</evidence>
<evidence type="ECO:0000256" key="9">
    <source>
        <dbReference type="PROSITE-ProRule" id="PRU01360"/>
    </source>
</evidence>
<evidence type="ECO:0000313" key="16">
    <source>
        <dbReference type="Proteomes" id="UP000681075"/>
    </source>
</evidence>
<dbReference type="PROSITE" id="PS52016">
    <property type="entry name" value="TONB_DEPENDENT_REC_3"/>
    <property type="match status" value="1"/>
</dbReference>
<keyword evidence="15" id="KW-0675">Receptor</keyword>
<dbReference type="InterPro" id="IPR037066">
    <property type="entry name" value="Plug_dom_sf"/>
</dbReference>
<keyword evidence="4 9" id="KW-0812">Transmembrane</keyword>
<dbReference type="PROSITE" id="PS01156">
    <property type="entry name" value="TONB_DEPENDENT_REC_2"/>
    <property type="match status" value="1"/>
</dbReference>
<evidence type="ECO:0000256" key="6">
    <source>
        <dbReference type="ARBA" id="ARBA00023077"/>
    </source>
</evidence>
<proteinExistence type="inferred from homology"/>
<evidence type="ECO:0000259" key="14">
    <source>
        <dbReference type="Pfam" id="PF07715"/>
    </source>
</evidence>
<comment type="similarity">
    <text evidence="9 11">Belongs to the TonB-dependent receptor family.</text>
</comment>
<dbReference type="GO" id="GO:0009279">
    <property type="term" value="C:cell outer membrane"/>
    <property type="evidence" value="ECO:0007669"/>
    <property type="project" value="UniProtKB-SubCell"/>
</dbReference>
<sequence length="992" mass="106873">MAAIALLAALCADRAAAQTEEIVVTGTRIARPGITAPNPVTVLNSESIALTGLQSTVDIMSQLPQTQVNLQPSNNQRFTNGIGVSFTNLRGLGEYRTLTLVDGRRHIGSLSGRNGSGGTSLVDTNIIAPGLIDRVEIVTGGTSALYGADAVAGVVNFILKKNYEGAEFTGQYGQSGHGDAKTSTANGLIGQNFGSKRGNITFAFDYNHDTGIVGSDRDYASCGRSLIPNPASFTGTDGIPNNITQACTKSSVFAPNATVRTAVDGNGPLAYTFTPDGSSAIRFNRGTLINPPGTRLGGSIGTTVGAGGAGENTNAQLQLRTPNTRIIADTLVNYELANKLGPLETVNFFADVKYASSRNSATNTGHFNNGAPAATDPFDITNDSAQSALLIKSDNPFIPANFKAIAPGNFSIQRSNYDWSARTGTANYEYFRAVVGFNGTLWNGWKYETYFNYGRNSTNFYNIDRVENRLRQQIDAVRDPATGQIVCRDPAAQAQGCVPINPFKVGSLTPAQYNYAYTLTHENDVLDQKNAVVNLSGDVFKYATPFSGTVAPVGFAAGFEWRRENGNSQPDFLTQSGQLWGNQNAPVVGRYDVREYYAELGVPILRDLPFAKALDVDMAYRFSDYSTSGATNTWNVAVNYAITSDVKLRASTARAVRAPNIDELFSGFGDNFLGYTDPCSSTNINNGPAPANRLANCRALGVPAAYNQNDFTQAPIRTGGNPLLKPEKARTWTAGVVLTPTFVPGFTFIADYWFVKIRDGIQTLSQNAILNNCVDGSGPSPLFCGLITRNRDGSIRTVVAQTVNVGKESVRGVDFDVSYSFDLDRVGLHNMGQLSIQGLATWVPQNTQIAVPGDPTFNLYRSGVVGYPTLKGNIRTTWDYKDLTLSLNARYIGNAETFPNQTPVATGRFEAADFNDIKPFWYFDLGGRYRWNNLTFFAGINNLFDKEPPQVPFLFSGSNQTGASLGNSATGDSASTYSNIGRYFYFGTTVKF</sequence>
<evidence type="ECO:0000313" key="15">
    <source>
        <dbReference type="EMBL" id="GIL39928.1"/>
    </source>
</evidence>
<evidence type="ECO:0000256" key="1">
    <source>
        <dbReference type="ARBA" id="ARBA00004571"/>
    </source>
</evidence>
<evidence type="ECO:0000256" key="7">
    <source>
        <dbReference type="ARBA" id="ARBA00023136"/>
    </source>
</evidence>
<name>A0A8S8X801_9PROT</name>
<evidence type="ECO:0000256" key="4">
    <source>
        <dbReference type="ARBA" id="ARBA00022692"/>
    </source>
</evidence>
<gene>
    <name evidence="15" type="ORF">TMPK1_21650</name>
</gene>
<evidence type="ECO:0000256" key="3">
    <source>
        <dbReference type="ARBA" id="ARBA00022452"/>
    </source>
</evidence>
<keyword evidence="16" id="KW-1185">Reference proteome</keyword>
<evidence type="ECO:0000256" key="2">
    <source>
        <dbReference type="ARBA" id="ARBA00022448"/>
    </source>
</evidence>
<dbReference type="AlphaFoldDB" id="A0A8S8X801"/>
<evidence type="ECO:0000256" key="12">
    <source>
        <dbReference type="SAM" id="SignalP"/>
    </source>
</evidence>
<accession>A0A8S8X801</accession>
<dbReference type="Pfam" id="PF07715">
    <property type="entry name" value="Plug"/>
    <property type="match status" value="1"/>
</dbReference>